<dbReference type="Gene3D" id="3.60.120.10">
    <property type="entry name" value="Anthranilate synthase"/>
    <property type="match status" value="1"/>
</dbReference>
<dbReference type="PRINTS" id="PR00095">
    <property type="entry name" value="ANTSNTHASEI"/>
</dbReference>
<keyword evidence="3" id="KW-0460">Magnesium</keyword>
<dbReference type="GO" id="GO:0046872">
    <property type="term" value="F:metal ion binding"/>
    <property type="evidence" value="ECO:0007669"/>
    <property type="project" value="UniProtKB-KW"/>
</dbReference>
<accession>A0A0J6SX03</accession>
<dbReference type="SUPFAM" id="SSF56322">
    <property type="entry name" value="ADC synthase"/>
    <property type="match status" value="1"/>
</dbReference>
<organism evidence="6 7">
    <name type="scientific">Methylobacterium tarhaniae</name>
    <dbReference type="NCBI Taxonomy" id="1187852"/>
    <lineage>
        <taxon>Bacteria</taxon>
        <taxon>Pseudomonadati</taxon>
        <taxon>Pseudomonadota</taxon>
        <taxon>Alphaproteobacteria</taxon>
        <taxon>Hyphomicrobiales</taxon>
        <taxon>Methylobacteriaceae</taxon>
        <taxon>Methylobacterium</taxon>
    </lineage>
</organism>
<comment type="caution">
    <text evidence="6">The sequence shown here is derived from an EMBL/GenBank/DDBJ whole genome shotgun (WGS) entry which is preliminary data.</text>
</comment>
<dbReference type="InterPro" id="IPR015890">
    <property type="entry name" value="Chorismate_C"/>
</dbReference>
<proteinExistence type="predicted"/>
<comment type="cofactor">
    <cofactor evidence="1">
        <name>Mg(2+)</name>
        <dbReference type="ChEBI" id="CHEBI:18420"/>
    </cofactor>
</comment>
<dbReference type="InterPro" id="IPR005801">
    <property type="entry name" value="ADC_synthase"/>
</dbReference>
<evidence type="ECO:0000313" key="7">
    <source>
        <dbReference type="Proteomes" id="UP000036449"/>
    </source>
</evidence>
<dbReference type="NCBIfam" id="TIGR03494">
    <property type="entry name" value="salicyl_syn"/>
    <property type="match status" value="1"/>
</dbReference>
<feature type="domain" description="Chorismate-utilising enzyme C-terminal" evidence="5">
    <location>
        <begin position="178"/>
        <end position="431"/>
    </location>
</feature>
<evidence type="ECO:0000256" key="2">
    <source>
        <dbReference type="ARBA" id="ARBA00022723"/>
    </source>
</evidence>
<dbReference type="InterPro" id="IPR019996">
    <property type="entry name" value="Salicylate_synthase"/>
</dbReference>
<dbReference type="GO" id="GO:0008909">
    <property type="term" value="F:isochorismate synthase activity"/>
    <property type="evidence" value="ECO:0007669"/>
    <property type="project" value="InterPro"/>
</dbReference>
<evidence type="ECO:0000259" key="5">
    <source>
        <dbReference type="Pfam" id="PF00425"/>
    </source>
</evidence>
<dbReference type="AlphaFoldDB" id="A0A0J6SX03"/>
<evidence type="ECO:0000256" key="3">
    <source>
        <dbReference type="ARBA" id="ARBA00022842"/>
    </source>
</evidence>
<dbReference type="PATRIC" id="fig|1187852.3.peg.891"/>
<evidence type="ECO:0000256" key="1">
    <source>
        <dbReference type="ARBA" id="ARBA00001946"/>
    </source>
</evidence>
<gene>
    <name evidence="6" type="ORF">VQ03_18015</name>
</gene>
<dbReference type="Pfam" id="PF00425">
    <property type="entry name" value="Chorismate_bind"/>
    <property type="match status" value="1"/>
</dbReference>
<keyword evidence="7" id="KW-1185">Reference proteome</keyword>
<dbReference type="PANTHER" id="PTHR11236:SF48">
    <property type="entry name" value="ISOCHORISMATE SYNTHASE MENF"/>
    <property type="match status" value="1"/>
</dbReference>
<reference evidence="6 7" key="1">
    <citation type="submission" date="2015-03" db="EMBL/GenBank/DDBJ databases">
        <title>Genome sequencing of Methylobacterium tarhaniae DSM 25844.</title>
        <authorList>
            <person name="Chaudhry V."/>
            <person name="Patil P.B."/>
        </authorList>
    </citation>
    <scope>NUCLEOTIDE SEQUENCE [LARGE SCALE GENOMIC DNA]</scope>
    <source>
        <strain evidence="6 7">DSM 25844</strain>
    </source>
</reference>
<dbReference type="PANTHER" id="PTHR11236">
    <property type="entry name" value="AMINOBENZOATE/ANTHRANILATE SYNTHASE"/>
    <property type="match status" value="1"/>
</dbReference>
<sequence>MQDPHSLGHYHEARLTVAHPPLDLAVSLVLALAPTRYVLYEMRDCIRIALGAAWNLDIDQAGTVRCGGRRVEPRQTLADTLTAAVADVPVPEWRAYGRASFELAYLAQGLALPKAPGPLLRLSIPTSEIVIHDRDVLLRSLDERDLARLVDDVSHLDRRAELVPPSRPLQPGNLDHGHESFMAGVADAVSEMRARAYDKVILSRDVPIPSEVDLPLSYHAGRLRNTPARSFLLRDDDLEAYGFSPETLLELDGGRISTQPLAGTRALSGRPEEDTRLREDLLYDAKEIAEHAVSVRLAMQEMEPLCAPDTMGVSEFMAIKQRGSVQHLGSLVRGRLAGGLGPWHAFLRLFPAVTASGIPKIAALDSIRRHETSVRGLYSGCVFMTDGSGAMDAALVLRSVYRTGSRCWLQAGAGVVPLSSPEREFEETSEKLASVARHLRRR</sequence>
<keyword evidence="2" id="KW-0479">Metal-binding</keyword>
<protein>
    <recommendedName>
        <fullName evidence="5">Chorismate-utilising enzyme C-terminal domain-containing protein</fullName>
    </recommendedName>
</protein>
<name>A0A0J6SX03_9HYPH</name>
<evidence type="ECO:0000313" key="6">
    <source>
        <dbReference type="EMBL" id="KMO38077.1"/>
    </source>
</evidence>
<dbReference type="GO" id="GO:0000162">
    <property type="term" value="P:L-tryptophan biosynthetic process"/>
    <property type="evidence" value="ECO:0007669"/>
    <property type="project" value="TreeGrafter"/>
</dbReference>
<dbReference type="GO" id="GO:0016833">
    <property type="term" value="F:oxo-acid-lyase activity"/>
    <property type="evidence" value="ECO:0007669"/>
    <property type="project" value="InterPro"/>
</dbReference>
<dbReference type="EMBL" id="LABZ01000126">
    <property type="protein sequence ID" value="KMO38077.1"/>
    <property type="molecule type" value="Genomic_DNA"/>
</dbReference>
<dbReference type="Proteomes" id="UP000036449">
    <property type="component" value="Unassembled WGS sequence"/>
</dbReference>
<keyword evidence="4" id="KW-0456">Lyase</keyword>
<evidence type="ECO:0000256" key="4">
    <source>
        <dbReference type="ARBA" id="ARBA00023239"/>
    </source>
</evidence>
<dbReference type="InterPro" id="IPR019999">
    <property type="entry name" value="Anth_synth_I-like"/>
</dbReference>